<dbReference type="GO" id="GO:0008168">
    <property type="term" value="F:methyltransferase activity"/>
    <property type="evidence" value="ECO:0007669"/>
    <property type="project" value="UniProtKB-KW"/>
</dbReference>
<gene>
    <name evidence="3" type="ORF">SAMN02745784_01451</name>
</gene>
<feature type="domain" description="Methyltransferase small" evidence="2">
    <location>
        <begin position="26"/>
        <end position="123"/>
    </location>
</feature>
<dbReference type="CDD" id="cd02440">
    <property type="entry name" value="AdoMet_MTases"/>
    <property type="match status" value="1"/>
</dbReference>
<keyword evidence="3" id="KW-0489">Methyltransferase</keyword>
<evidence type="ECO:0000313" key="4">
    <source>
        <dbReference type="Proteomes" id="UP000184114"/>
    </source>
</evidence>
<dbReference type="PANTHER" id="PTHR47739">
    <property type="entry name" value="TRNA1(VAL) (ADENINE(37)-N6)-METHYLTRANSFERASE"/>
    <property type="match status" value="1"/>
</dbReference>
<dbReference type="Proteomes" id="UP000184114">
    <property type="component" value="Unassembled WGS sequence"/>
</dbReference>
<keyword evidence="4" id="KW-1185">Reference proteome</keyword>
<dbReference type="AlphaFoldDB" id="A0A1M4VGV3"/>
<dbReference type="Pfam" id="PF05175">
    <property type="entry name" value="MTS"/>
    <property type="match status" value="1"/>
</dbReference>
<evidence type="ECO:0000313" key="3">
    <source>
        <dbReference type="EMBL" id="SHE68168.1"/>
    </source>
</evidence>
<reference evidence="4" key="1">
    <citation type="submission" date="2016-11" db="EMBL/GenBank/DDBJ databases">
        <authorList>
            <person name="Varghese N."/>
            <person name="Submissions S."/>
        </authorList>
    </citation>
    <scope>NUCLEOTIDE SEQUENCE [LARGE SCALE GENOMIC DNA]</scope>
    <source>
        <strain evidence="4">DSM 18095</strain>
    </source>
</reference>
<feature type="coiled-coil region" evidence="1">
    <location>
        <begin position="72"/>
        <end position="106"/>
    </location>
</feature>
<keyword evidence="1" id="KW-0175">Coiled coil</keyword>
<dbReference type="RefSeq" id="WP_072974847.1">
    <property type="nucleotide sequence ID" value="NZ_FQTY01000005.1"/>
</dbReference>
<dbReference type="GeneID" id="90993818"/>
<dbReference type="STRING" id="1123404.SAMN02745784_01451"/>
<protein>
    <submittedName>
        <fullName evidence="3">tRNA1Val (Adenine37-N6)-methyltransferase</fullName>
    </submittedName>
</protein>
<organism evidence="3 4">
    <name type="scientific">Tissierella praeacuta DSM 18095</name>
    <dbReference type="NCBI Taxonomy" id="1123404"/>
    <lineage>
        <taxon>Bacteria</taxon>
        <taxon>Bacillati</taxon>
        <taxon>Bacillota</taxon>
        <taxon>Tissierellia</taxon>
        <taxon>Tissierellales</taxon>
        <taxon>Tissierellaceae</taxon>
        <taxon>Tissierella</taxon>
    </lineage>
</organism>
<dbReference type="SUPFAM" id="SSF53335">
    <property type="entry name" value="S-adenosyl-L-methionine-dependent methyltransferases"/>
    <property type="match status" value="1"/>
</dbReference>
<evidence type="ECO:0000256" key="1">
    <source>
        <dbReference type="SAM" id="Coils"/>
    </source>
</evidence>
<accession>A0A1M4VGV3</accession>
<dbReference type="InterPro" id="IPR050210">
    <property type="entry name" value="tRNA_Adenine-N(6)_MTase"/>
</dbReference>
<proteinExistence type="predicted"/>
<dbReference type="InterPro" id="IPR029063">
    <property type="entry name" value="SAM-dependent_MTases_sf"/>
</dbReference>
<dbReference type="GO" id="GO:0032259">
    <property type="term" value="P:methylation"/>
    <property type="evidence" value="ECO:0007669"/>
    <property type="project" value="UniProtKB-KW"/>
</dbReference>
<name>A0A1M4VGV3_9FIRM</name>
<keyword evidence="3" id="KW-0808">Transferase</keyword>
<dbReference type="Gene3D" id="3.40.50.150">
    <property type="entry name" value="Vaccinia Virus protein VP39"/>
    <property type="match status" value="1"/>
</dbReference>
<sequence length="245" mass="28342">MLKENERIDIIPGSDFKIIQNKEKFSYGTDAIFLSHFAKSKGKVVDLGTGTGIIPLRLYAKDKVDIIYGVEIQEEVANMARRSIKLNNLEEKIIILNMDLKELPEKFGKNTVDTITTNPPYMKLGGALINPQENFAISRHEIACTLEDIIKVTEYLLKPLGKFYMVHRPDRLVDIIYLLRKYNIEPKYIRFIQPKICKKPNLILIEAVKNGKPDLKFYEPLIVYNEDGTYTDEIYKIYGSYSKER</sequence>
<dbReference type="InterPro" id="IPR007848">
    <property type="entry name" value="Small_mtfrase_dom"/>
</dbReference>
<dbReference type="EMBL" id="FQTY01000005">
    <property type="protein sequence ID" value="SHE68168.1"/>
    <property type="molecule type" value="Genomic_DNA"/>
</dbReference>
<evidence type="ECO:0000259" key="2">
    <source>
        <dbReference type="Pfam" id="PF05175"/>
    </source>
</evidence>
<dbReference type="PANTHER" id="PTHR47739:SF1">
    <property type="entry name" value="TRNA1(VAL) (ADENINE(37)-N6)-METHYLTRANSFERASE"/>
    <property type="match status" value="1"/>
</dbReference>